<dbReference type="RefSeq" id="WP_076632387.1">
    <property type="nucleotide sequence ID" value="NZ_AP017931.1"/>
</dbReference>
<name>A0AAE8LV01_LATSK</name>
<dbReference type="Proteomes" id="UP000239650">
    <property type="component" value="Unassembled WGS sequence"/>
</dbReference>
<evidence type="ECO:0000313" key="11">
    <source>
        <dbReference type="EMBL" id="SPE18448.1"/>
    </source>
</evidence>
<dbReference type="Gene3D" id="3.40.50.10960">
    <property type="match status" value="1"/>
</dbReference>
<dbReference type="InterPro" id="IPR034746">
    <property type="entry name" value="POTRA"/>
</dbReference>
<comment type="function">
    <text evidence="8">Cell division protein that may be involved in stabilizing or promoting the assembly of the division complex.</text>
</comment>
<keyword evidence="5 8" id="KW-1133">Transmembrane helix</keyword>
<dbReference type="Proteomes" id="UP000234349">
    <property type="component" value="Unassembled WGS sequence"/>
</dbReference>
<protein>
    <recommendedName>
        <fullName evidence="8">Cell division protein DivIB</fullName>
    </recommendedName>
</protein>
<dbReference type="HAMAP" id="MF_00912">
    <property type="entry name" value="DivIB"/>
    <property type="match status" value="1"/>
</dbReference>
<dbReference type="InterPro" id="IPR005548">
    <property type="entry name" value="Cell_div_FtsQ/DivIB_C"/>
</dbReference>
<gene>
    <name evidence="8 11" type="primary">divIB</name>
    <name evidence="10" type="ORF">CUR37_07960</name>
    <name evidence="11" type="ORF">LAS9267_00094</name>
</gene>
<dbReference type="PANTHER" id="PTHR37820">
    <property type="entry name" value="CELL DIVISION PROTEIN DIVIB"/>
    <property type="match status" value="1"/>
</dbReference>
<dbReference type="InterPro" id="IPR050487">
    <property type="entry name" value="FtsQ_DivIB"/>
</dbReference>
<evidence type="ECO:0000256" key="2">
    <source>
        <dbReference type="ARBA" id="ARBA00022475"/>
    </source>
</evidence>
<evidence type="ECO:0000313" key="10">
    <source>
        <dbReference type="EMBL" id="PKX76875.1"/>
    </source>
</evidence>
<evidence type="ECO:0000256" key="1">
    <source>
        <dbReference type="ARBA" id="ARBA00004370"/>
    </source>
</evidence>
<evidence type="ECO:0000256" key="7">
    <source>
        <dbReference type="ARBA" id="ARBA00023306"/>
    </source>
</evidence>
<keyword evidence="7 8" id="KW-0131">Cell cycle</keyword>
<keyword evidence="6 8" id="KW-0472">Membrane</keyword>
<dbReference type="Pfam" id="PF03799">
    <property type="entry name" value="FtsQ_DivIB_C"/>
    <property type="match status" value="1"/>
</dbReference>
<dbReference type="PROSITE" id="PS51779">
    <property type="entry name" value="POTRA"/>
    <property type="match status" value="1"/>
</dbReference>
<dbReference type="PANTHER" id="PTHR37820:SF1">
    <property type="entry name" value="CELL DIVISION PROTEIN FTSQ"/>
    <property type="match status" value="1"/>
</dbReference>
<keyword evidence="3 8" id="KW-0132">Cell division</keyword>
<comment type="subcellular location">
    <subcellularLocation>
        <location evidence="8">Cell membrane</location>
        <topology evidence="8">Single-pass type II membrane protein</topology>
    </subcellularLocation>
    <subcellularLocation>
        <location evidence="1">Membrane</location>
    </subcellularLocation>
    <text evidence="8">Localizes to the division septum.</text>
</comment>
<keyword evidence="4 8" id="KW-0812">Transmembrane</keyword>
<feature type="transmembrane region" description="Helical" evidence="8">
    <location>
        <begin position="60"/>
        <end position="80"/>
    </location>
</feature>
<comment type="similarity">
    <text evidence="8">Belongs to the FtsQ/DivIB family. DivIB subfamily.</text>
</comment>
<proteinExistence type="inferred from homology"/>
<dbReference type="EMBL" id="MKGH01000040">
    <property type="protein sequence ID" value="PKX76875.1"/>
    <property type="molecule type" value="Genomic_DNA"/>
</dbReference>
<reference evidence="11 13" key="2">
    <citation type="submission" date="2018-02" db="EMBL/GenBank/DDBJ databases">
        <authorList>
            <person name="Rodrigo-Torres L."/>
            <person name="Arahal R. D."/>
            <person name="Lucena T."/>
        </authorList>
    </citation>
    <scope>NUCLEOTIDE SEQUENCE [LARGE SCALE GENOMIC DNA]</scope>
    <source>
        <strain evidence="11 13">CECT 9267</strain>
    </source>
</reference>
<evidence type="ECO:0000259" key="9">
    <source>
        <dbReference type="PROSITE" id="PS51779"/>
    </source>
</evidence>
<evidence type="ECO:0000313" key="13">
    <source>
        <dbReference type="Proteomes" id="UP000239650"/>
    </source>
</evidence>
<keyword evidence="2 8" id="KW-1003">Cell membrane</keyword>
<sequence length="286" mass="32944">MKNNKKQLGSHDPLQLLKVWRAYQIKRWKRQRRQRLKPGRPTITNQLPQLKKQRGKKIRWQLVVILGIFTLGSLTATYFISTKSDIQQLAVNGTKSVPDQQVINASGIQLGDNVLWQLMHHTKAKHNIQTKLPKIKQVSLQVSQMNHVAINVSEYKTVGYMFKHKQYYPILENGTILKTKMTQSLGNSPVYSHFKNDRYLKLGLKLYNDIPDSIQSAVSEIRLTAQNDNPYQVHLYMNDGNEVIGDLRTLAKKIKYYPVLVKQMDGKGKIDLEVGAYSKLFKQSKS</sequence>
<dbReference type="GO" id="GO:0043093">
    <property type="term" value="P:FtsZ-dependent cytokinesis"/>
    <property type="evidence" value="ECO:0007669"/>
    <property type="project" value="UniProtKB-UniRule"/>
</dbReference>
<dbReference type="GO" id="GO:0005886">
    <property type="term" value="C:plasma membrane"/>
    <property type="evidence" value="ECO:0007669"/>
    <property type="project" value="UniProtKB-SubCell"/>
</dbReference>
<dbReference type="GO" id="GO:0032153">
    <property type="term" value="C:cell division site"/>
    <property type="evidence" value="ECO:0007669"/>
    <property type="project" value="UniProtKB-UniRule"/>
</dbReference>
<evidence type="ECO:0000256" key="3">
    <source>
        <dbReference type="ARBA" id="ARBA00022618"/>
    </source>
</evidence>
<accession>A0AAE8LV01</accession>
<evidence type="ECO:0000256" key="5">
    <source>
        <dbReference type="ARBA" id="ARBA00022989"/>
    </source>
</evidence>
<organism evidence="11 13">
    <name type="scientific">Latilactobacillus sakei</name>
    <name type="common">Lactobacillus sakei</name>
    <dbReference type="NCBI Taxonomy" id="1599"/>
    <lineage>
        <taxon>Bacteria</taxon>
        <taxon>Bacillati</taxon>
        <taxon>Bacillota</taxon>
        <taxon>Bacilli</taxon>
        <taxon>Lactobacillales</taxon>
        <taxon>Lactobacillaceae</taxon>
        <taxon>Latilactobacillus</taxon>
    </lineage>
</organism>
<reference evidence="10 12" key="1">
    <citation type="submission" date="2016-09" db="EMBL/GenBank/DDBJ databases">
        <authorList>
            <person name="Inglin R.C."/>
        </authorList>
    </citation>
    <scope>NUCLEOTIDE SEQUENCE [LARGE SCALE GENOMIC DNA]</scope>
    <source>
        <strain evidence="10 12">RI-517</strain>
    </source>
</reference>
<dbReference type="Pfam" id="PF08478">
    <property type="entry name" value="POTRA_1"/>
    <property type="match status" value="1"/>
</dbReference>
<dbReference type="InterPro" id="IPR026580">
    <property type="entry name" value="DivIB"/>
</dbReference>
<evidence type="ECO:0000256" key="4">
    <source>
        <dbReference type="ARBA" id="ARBA00022692"/>
    </source>
</evidence>
<feature type="domain" description="POTRA" evidence="9">
    <location>
        <begin position="84"/>
        <end position="155"/>
    </location>
</feature>
<evidence type="ECO:0000256" key="6">
    <source>
        <dbReference type="ARBA" id="ARBA00023136"/>
    </source>
</evidence>
<evidence type="ECO:0000256" key="8">
    <source>
        <dbReference type="HAMAP-Rule" id="MF_00912"/>
    </source>
</evidence>
<evidence type="ECO:0000313" key="12">
    <source>
        <dbReference type="Proteomes" id="UP000234349"/>
    </source>
</evidence>
<dbReference type="EMBL" id="OKRC01000001">
    <property type="protein sequence ID" value="SPE18448.1"/>
    <property type="molecule type" value="Genomic_DNA"/>
</dbReference>
<dbReference type="AlphaFoldDB" id="A0AAE8LV01"/>
<comment type="caution">
    <text evidence="11">The sequence shown here is derived from an EMBL/GenBank/DDBJ whole genome shotgun (WGS) entry which is preliminary data.</text>
</comment>
<dbReference type="InterPro" id="IPR013685">
    <property type="entry name" value="POTRA_FtsQ_type"/>
</dbReference>